<dbReference type="Pfam" id="PF04149">
    <property type="entry name" value="DUF397"/>
    <property type="match status" value="1"/>
</dbReference>
<dbReference type="RefSeq" id="WP_121156448.1">
    <property type="nucleotide sequence ID" value="NZ_RBKT01000001.1"/>
</dbReference>
<dbReference type="EMBL" id="RBKT01000001">
    <property type="protein sequence ID" value="RKR87717.1"/>
    <property type="molecule type" value="Genomic_DNA"/>
</dbReference>
<dbReference type="InterPro" id="IPR007278">
    <property type="entry name" value="DUF397"/>
</dbReference>
<sequence>MQWRKSTRSNSDGNCVEVATPSGVVMVRDSKDKTGPVLAFSADAWTAFTQGIKTDA</sequence>
<evidence type="ECO:0000313" key="3">
    <source>
        <dbReference type="Proteomes" id="UP000277671"/>
    </source>
</evidence>
<dbReference type="AlphaFoldDB" id="A0A495JFN2"/>
<organism evidence="2 3">
    <name type="scientific">Micromonospora pisi</name>
    <dbReference type="NCBI Taxonomy" id="589240"/>
    <lineage>
        <taxon>Bacteria</taxon>
        <taxon>Bacillati</taxon>
        <taxon>Actinomycetota</taxon>
        <taxon>Actinomycetes</taxon>
        <taxon>Micromonosporales</taxon>
        <taxon>Micromonosporaceae</taxon>
        <taxon>Micromonospora</taxon>
    </lineage>
</organism>
<gene>
    <name evidence="2" type="ORF">BDK92_2009</name>
</gene>
<keyword evidence="3" id="KW-1185">Reference proteome</keyword>
<protein>
    <submittedName>
        <fullName evidence="2">Uncharacterized protein DUF397</fullName>
    </submittedName>
</protein>
<evidence type="ECO:0000259" key="1">
    <source>
        <dbReference type="Pfam" id="PF04149"/>
    </source>
</evidence>
<comment type="caution">
    <text evidence="2">The sequence shown here is derived from an EMBL/GenBank/DDBJ whole genome shotgun (WGS) entry which is preliminary data.</text>
</comment>
<reference evidence="2 3" key="1">
    <citation type="submission" date="2018-10" db="EMBL/GenBank/DDBJ databases">
        <title>Sequencing the genomes of 1000 actinobacteria strains.</title>
        <authorList>
            <person name="Klenk H.-P."/>
        </authorList>
    </citation>
    <scope>NUCLEOTIDE SEQUENCE [LARGE SCALE GENOMIC DNA]</scope>
    <source>
        <strain evidence="2 3">DSM 45175</strain>
    </source>
</reference>
<evidence type="ECO:0000313" key="2">
    <source>
        <dbReference type="EMBL" id="RKR87717.1"/>
    </source>
</evidence>
<feature type="domain" description="DUF397" evidence="1">
    <location>
        <begin position="2"/>
        <end position="53"/>
    </location>
</feature>
<dbReference type="OrthoDB" id="4570646at2"/>
<dbReference type="Proteomes" id="UP000277671">
    <property type="component" value="Unassembled WGS sequence"/>
</dbReference>
<accession>A0A495JFN2</accession>
<proteinExistence type="predicted"/>
<name>A0A495JFN2_9ACTN</name>